<feature type="domain" description="Alanyl-transfer RNA synthetases family profile" evidence="6">
    <location>
        <begin position="1"/>
        <end position="214"/>
    </location>
</feature>
<evidence type="ECO:0000256" key="4">
    <source>
        <dbReference type="ARBA" id="ARBA00022833"/>
    </source>
</evidence>
<dbReference type="GO" id="GO:0006419">
    <property type="term" value="P:alanyl-tRNA aminoacylation"/>
    <property type="evidence" value="ECO:0007669"/>
    <property type="project" value="InterPro"/>
</dbReference>
<accession>A0A109N357</accession>
<keyword evidence="7" id="KW-0378">Hydrolase</keyword>
<dbReference type="GO" id="GO:0005524">
    <property type="term" value="F:ATP binding"/>
    <property type="evidence" value="ECO:0007669"/>
    <property type="project" value="InterPro"/>
</dbReference>
<dbReference type="EMBL" id="LNNH01000003">
    <property type="protein sequence ID" value="KWW22585.1"/>
    <property type="molecule type" value="Genomic_DNA"/>
</dbReference>
<dbReference type="InterPro" id="IPR012947">
    <property type="entry name" value="tRNA_SAD"/>
</dbReference>
<dbReference type="PANTHER" id="PTHR43462">
    <property type="entry name" value="ALANYL-TRNA EDITING PROTEIN"/>
    <property type="match status" value="1"/>
</dbReference>
<dbReference type="RefSeq" id="WP_061140334.1">
    <property type="nucleotide sequence ID" value="NZ_LNNH01000003.1"/>
</dbReference>
<comment type="cofactor">
    <cofactor evidence="1">
        <name>Zn(2+)</name>
        <dbReference type="ChEBI" id="CHEBI:29105"/>
    </cofactor>
</comment>
<keyword evidence="5" id="KW-0175">Coiled coil</keyword>
<feature type="coiled-coil region" evidence="5">
    <location>
        <begin position="259"/>
        <end position="286"/>
    </location>
</feature>
<reference evidence="7 8" key="1">
    <citation type="submission" date="2015-11" db="EMBL/GenBank/DDBJ databases">
        <title>Genome Sequence of Bacillus simplex strain VanAntwerpen2.</title>
        <authorList>
            <person name="Couger M.B."/>
        </authorList>
    </citation>
    <scope>NUCLEOTIDE SEQUENCE [LARGE SCALE GENOMIC DNA]</scope>
    <source>
        <strain evidence="7 8">VanAntwerpen02</strain>
    </source>
</reference>
<dbReference type="GO" id="GO:0004813">
    <property type="term" value="F:alanine-tRNA ligase activity"/>
    <property type="evidence" value="ECO:0007669"/>
    <property type="project" value="InterPro"/>
</dbReference>
<dbReference type="AlphaFoldDB" id="A0A109N357"/>
<dbReference type="Pfam" id="PF07973">
    <property type="entry name" value="tRNA_SAD"/>
    <property type="match status" value="1"/>
</dbReference>
<dbReference type="GO" id="GO:0046872">
    <property type="term" value="F:metal ion binding"/>
    <property type="evidence" value="ECO:0007669"/>
    <property type="project" value="UniProtKB-KW"/>
</dbReference>
<dbReference type="GO" id="GO:0002161">
    <property type="term" value="F:aminoacyl-tRNA deacylase activity"/>
    <property type="evidence" value="ECO:0007669"/>
    <property type="project" value="UniProtKB-ARBA"/>
</dbReference>
<evidence type="ECO:0000256" key="1">
    <source>
        <dbReference type="ARBA" id="ARBA00001947"/>
    </source>
</evidence>
<dbReference type="SUPFAM" id="SSF50447">
    <property type="entry name" value="Translation proteins"/>
    <property type="match status" value="1"/>
</dbReference>
<comment type="caution">
    <text evidence="7">The sequence shown here is derived from an EMBL/GenBank/DDBJ whole genome shotgun (WGS) entry which is preliminary data.</text>
</comment>
<dbReference type="PROSITE" id="PS50860">
    <property type="entry name" value="AA_TRNA_LIGASE_II_ALA"/>
    <property type="match status" value="1"/>
</dbReference>
<evidence type="ECO:0000259" key="6">
    <source>
        <dbReference type="PROSITE" id="PS50860"/>
    </source>
</evidence>
<keyword evidence="8" id="KW-1185">Reference proteome</keyword>
<evidence type="ECO:0000256" key="5">
    <source>
        <dbReference type="SAM" id="Coils"/>
    </source>
</evidence>
<dbReference type="Gene3D" id="3.30.980.10">
    <property type="entry name" value="Threonyl-trna Synthetase, Chain A, domain 2"/>
    <property type="match status" value="1"/>
</dbReference>
<dbReference type="Gene3D" id="3.10.310.40">
    <property type="match status" value="1"/>
</dbReference>
<dbReference type="GO" id="GO:0003676">
    <property type="term" value="F:nucleic acid binding"/>
    <property type="evidence" value="ECO:0007669"/>
    <property type="project" value="InterPro"/>
</dbReference>
<gene>
    <name evidence="7" type="ORF">AS888_12220</name>
</gene>
<dbReference type="SUPFAM" id="SSF55186">
    <property type="entry name" value="ThrRS/AlaRS common domain"/>
    <property type="match status" value="1"/>
</dbReference>
<sequence length="395" mass="44807">MTKKLYYTSPKTAQWDSEILGCFKENDHYYITLNETAFFPEGGGQPSDTGTIDGLPVLDVMKGTDGSILHKLERKPNSRTVHCELDWSRRFDHMQSHSGQHLLSAVCRELYDANTVSFHLGKEYLTIDITEANWTEIHTAAAEKKVNQYIFDNRKLHTYYVTKEQLQTLAVVKMPKVSENIRIVEIEGIEYNPCGGTHVERTGEIGLIKILKTEKQKDHTRLYFKCGSRALKDYSEGLGTLSALSNKFNTGRTEIFNRVEKMDNDYKQLLSENENLKLENAKFLADSLLTGNQEGFIHHLFEESSLKELQYLAATIIKKEKVLVLLASKKDQKMILSNSGPLPIHCGQYFKAELNLFNGKGGGSEQTAQAGFSSLNDLHAFYQFTIEKWSPNSAE</sequence>
<dbReference type="SMART" id="SM00863">
    <property type="entry name" value="tRNA_SAD"/>
    <property type="match status" value="1"/>
</dbReference>
<evidence type="ECO:0000313" key="8">
    <source>
        <dbReference type="Proteomes" id="UP000064189"/>
    </source>
</evidence>
<dbReference type="InterPro" id="IPR009000">
    <property type="entry name" value="Transl_B-barrel_sf"/>
</dbReference>
<dbReference type="GO" id="GO:0005737">
    <property type="term" value="C:cytoplasm"/>
    <property type="evidence" value="ECO:0007669"/>
    <property type="project" value="UniProtKB-SubCell"/>
</dbReference>
<dbReference type="PANTHER" id="PTHR43462:SF1">
    <property type="entry name" value="ALANYL-TRNA EDITING PROTEIN AARSD1"/>
    <property type="match status" value="1"/>
</dbReference>
<proteinExistence type="predicted"/>
<evidence type="ECO:0000313" key="7">
    <source>
        <dbReference type="EMBL" id="KWW22585.1"/>
    </source>
</evidence>
<evidence type="ECO:0000256" key="2">
    <source>
        <dbReference type="ARBA" id="ARBA00004496"/>
    </source>
</evidence>
<dbReference type="InterPro" id="IPR051335">
    <property type="entry name" value="Alanyl-tRNA_Editing_Enzymes"/>
</dbReference>
<dbReference type="InterPro" id="IPR018165">
    <property type="entry name" value="Ala-tRNA-synth_IIc_core"/>
</dbReference>
<evidence type="ECO:0000256" key="3">
    <source>
        <dbReference type="ARBA" id="ARBA00022723"/>
    </source>
</evidence>
<dbReference type="Gene3D" id="2.40.30.130">
    <property type="match status" value="1"/>
</dbReference>
<dbReference type="InterPro" id="IPR018163">
    <property type="entry name" value="Thr/Ala-tRNA-synth_IIc_edit"/>
</dbReference>
<keyword evidence="3" id="KW-0479">Metal-binding</keyword>
<name>A0A109N357_9BACI</name>
<protein>
    <submittedName>
        <fullName evidence="7">Hydrolase</fullName>
    </submittedName>
</protein>
<keyword evidence="4" id="KW-0862">Zinc</keyword>
<dbReference type="Proteomes" id="UP000064189">
    <property type="component" value="Unassembled WGS sequence"/>
</dbReference>
<comment type="subcellular location">
    <subcellularLocation>
        <location evidence="2">Cytoplasm</location>
    </subcellularLocation>
</comment>
<organism evidence="7 8">
    <name type="scientific">Peribacillus simplex</name>
    <dbReference type="NCBI Taxonomy" id="1478"/>
    <lineage>
        <taxon>Bacteria</taxon>
        <taxon>Bacillati</taxon>
        <taxon>Bacillota</taxon>
        <taxon>Bacilli</taxon>
        <taxon>Bacillales</taxon>
        <taxon>Bacillaceae</taxon>
        <taxon>Peribacillus</taxon>
    </lineage>
</organism>